<dbReference type="Pfam" id="PF20209">
    <property type="entry name" value="DUF6570"/>
    <property type="match status" value="1"/>
</dbReference>
<dbReference type="Proteomes" id="UP000706124">
    <property type="component" value="Unassembled WGS sequence"/>
</dbReference>
<gene>
    <name evidence="3" type="ORF">E4U60_007726</name>
</gene>
<evidence type="ECO:0000256" key="1">
    <source>
        <dbReference type="SAM" id="MobiDB-lite"/>
    </source>
</evidence>
<feature type="region of interest" description="Disordered" evidence="1">
    <location>
        <begin position="106"/>
        <end position="152"/>
    </location>
</feature>
<name>A0A9P7MEE1_9HYPO</name>
<dbReference type="AlphaFoldDB" id="A0A9P7MEE1"/>
<feature type="domain" description="DUF6570" evidence="2">
    <location>
        <begin position="27"/>
        <end position="101"/>
    </location>
</feature>
<evidence type="ECO:0000313" key="4">
    <source>
        <dbReference type="Proteomes" id="UP000706124"/>
    </source>
</evidence>
<evidence type="ECO:0000313" key="3">
    <source>
        <dbReference type="EMBL" id="KAG5941718.1"/>
    </source>
</evidence>
<protein>
    <recommendedName>
        <fullName evidence="2">DUF6570 domain-containing protein</fullName>
    </recommendedName>
</protein>
<dbReference type="EMBL" id="SRPO01000091">
    <property type="protein sequence ID" value="KAG5941718.1"/>
    <property type="molecule type" value="Genomic_DNA"/>
</dbReference>
<organism evidence="3 4">
    <name type="scientific">Claviceps pazoutovae</name>
    <dbReference type="NCBI Taxonomy" id="1649127"/>
    <lineage>
        <taxon>Eukaryota</taxon>
        <taxon>Fungi</taxon>
        <taxon>Dikarya</taxon>
        <taxon>Ascomycota</taxon>
        <taxon>Pezizomycotina</taxon>
        <taxon>Sordariomycetes</taxon>
        <taxon>Hypocreomycetidae</taxon>
        <taxon>Hypocreales</taxon>
        <taxon>Clavicipitaceae</taxon>
        <taxon>Claviceps</taxon>
    </lineage>
</organism>
<accession>A0A9P7MEE1</accession>
<reference evidence="3 4" key="1">
    <citation type="journal article" date="2020" name="bioRxiv">
        <title>Whole genome comparisons of ergot fungi reveals the divergence and evolution of species within the genus Claviceps are the result of varying mechanisms driving genome evolution and host range expansion.</title>
        <authorList>
            <person name="Wyka S.A."/>
            <person name="Mondo S.J."/>
            <person name="Liu M."/>
            <person name="Dettman J."/>
            <person name="Nalam V."/>
            <person name="Broders K.D."/>
        </authorList>
    </citation>
    <scope>NUCLEOTIDE SEQUENCE [LARGE SCALE GENOMIC DNA]</scope>
    <source>
        <strain evidence="3 4">CCC 1485</strain>
    </source>
</reference>
<dbReference type="OrthoDB" id="4960759at2759"/>
<evidence type="ECO:0000259" key="2">
    <source>
        <dbReference type="Pfam" id="PF20209"/>
    </source>
</evidence>
<comment type="caution">
    <text evidence="3">The sequence shown here is derived from an EMBL/GenBank/DDBJ whole genome shotgun (WGS) entry which is preliminary data.</text>
</comment>
<feature type="compositionally biased region" description="Low complexity" evidence="1">
    <location>
        <begin position="134"/>
        <end position="151"/>
    </location>
</feature>
<feature type="compositionally biased region" description="Basic and acidic residues" evidence="1">
    <location>
        <begin position="120"/>
        <end position="132"/>
    </location>
</feature>
<keyword evidence="4" id="KW-1185">Reference proteome</keyword>
<dbReference type="InterPro" id="IPR046700">
    <property type="entry name" value="DUF6570"/>
</dbReference>
<sequence>MSFQASARVAERQISPAETQGLDNVDRIWKYRGSQYHYKGHIISLLKDVGTVYDTLPLLPSELDTIVSAHFRSREGIAVWLNWLVENNPLYRHVVIDPDRLSQLPVDGDVSDQLPTVEADDVKTEQDVRDAPATDNDSTSTRTNTSTSTNSEELWEGVAVPHLMARQTDVDAFKEPDSPRTQLAGKSVNYATTSITKHSTASTRRAQKTRRWMPAAMRCRSGDRLS</sequence>
<proteinExistence type="predicted"/>